<dbReference type="Proteomes" id="UP001329430">
    <property type="component" value="Chromosome 4"/>
</dbReference>
<keyword evidence="3" id="KW-1185">Reference proteome</keyword>
<feature type="compositionally biased region" description="Polar residues" evidence="1">
    <location>
        <begin position="25"/>
        <end position="71"/>
    </location>
</feature>
<comment type="caution">
    <text evidence="2">The sequence shown here is derived from an EMBL/GenBank/DDBJ whole genome shotgun (WGS) entry which is preliminary data.</text>
</comment>
<dbReference type="AlphaFoldDB" id="A0AAN7VJJ6"/>
<feature type="region of interest" description="Disordered" evidence="1">
    <location>
        <begin position="1"/>
        <end position="71"/>
    </location>
</feature>
<evidence type="ECO:0000313" key="2">
    <source>
        <dbReference type="EMBL" id="KAK5644969.1"/>
    </source>
</evidence>
<feature type="compositionally biased region" description="Basic residues" evidence="1">
    <location>
        <begin position="1"/>
        <end position="10"/>
    </location>
</feature>
<organism evidence="2 3">
    <name type="scientific">Pyrocoelia pectoralis</name>
    <dbReference type="NCBI Taxonomy" id="417401"/>
    <lineage>
        <taxon>Eukaryota</taxon>
        <taxon>Metazoa</taxon>
        <taxon>Ecdysozoa</taxon>
        <taxon>Arthropoda</taxon>
        <taxon>Hexapoda</taxon>
        <taxon>Insecta</taxon>
        <taxon>Pterygota</taxon>
        <taxon>Neoptera</taxon>
        <taxon>Endopterygota</taxon>
        <taxon>Coleoptera</taxon>
        <taxon>Polyphaga</taxon>
        <taxon>Elateriformia</taxon>
        <taxon>Elateroidea</taxon>
        <taxon>Lampyridae</taxon>
        <taxon>Lampyrinae</taxon>
        <taxon>Pyrocoelia</taxon>
    </lineage>
</organism>
<reference evidence="2 3" key="1">
    <citation type="journal article" date="2024" name="Insects">
        <title>An Improved Chromosome-Level Genome Assembly of the Firefly Pyrocoelia pectoralis.</title>
        <authorList>
            <person name="Fu X."/>
            <person name="Meyer-Rochow V.B."/>
            <person name="Ballantyne L."/>
            <person name="Zhu X."/>
        </authorList>
    </citation>
    <scope>NUCLEOTIDE SEQUENCE [LARGE SCALE GENOMIC DNA]</scope>
    <source>
        <strain evidence="2">XCY_ONT2</strain>
    </source>
</reference>
<proteinExistence type="predicted"/>
<protein>
    <submittedName>
        <fullName evidence="2">Uncharacterized protein</fullName>
    </submittedName>
</protein>
<accession>A0AAN7VJJ6</accession>
<evidence type="ECO:0000256" key="1">
    <source>
        <dbReference type="SAM" id="MobiDB-lite"/>
    </source>
</evidence>
<gene>
    <name evidence="2" type="ORF">RI129_006269</name>
</gene>
<name>A0AAN7VJJ6_9COLE</name>
<dbReference type="EMBL" id="JAVRBK010000004">
    <property type="protein sequence ID" value="KAK5644969.1"/>
    <property type="molecule type" value="Genomic_DNA"/>
</dbReference>
<sequence length="168" mass="18981">MPVQKGKRKQFTPSAFQSPADKSHNSANNSPGTSKQQKEINGSETPASVTSVNDNHMSDSSDSTQVDKSTLNMGGKNINDVFIEYFRQIIRKQHLIQATLMQMMEDINELKSRTSIGLDNTIVQKTSIFTLYDFPIPNEPALQELENHLSKEDNLNDMVNMQIFLYLQ</sequence>
<evidence type="ECO:0000313" key="3">
    <source>
        <dbReference type="Proteomes" id="UP001329430"/>
    </source>
</evidence>